<keyword evidence="3" id="KW-1185">Reference proteome</keyword>
<feature type="chain" id="PRO_5001497272" evidence="1">
    <location>
        <begin position="28"/>
        <end position="591"/>
    </location>
</feature>
<reference evidence="2 3" key="1">
    <citation type="submission" date="2013-05" db="EMBL/GenBank/DDBJ databases">
        <title>Genome assembly of Chondromyces apiculatus DSM 436.</title>
        <authorList>
            <person name="Sharma G."/>
            <person name="Khatri I."/>
            <person name="Kaur C."/>
            <person name="Mayilraj S."/>
            <person name="Subramanian S."/>
        </authorList>
    </citation>
    <scope>NUCLEOTIDE SEQUENCE [LARGE SCALE GENOMIC DNA]</scope>
    <source>
        <strain evidence="2 3">DSM 436</strain>
    </source>
</reference>
<gene>
    <name evidence="2" type="ORF">CAP_4114</name>
</gene>
<keyword evidence="1" id="KW-0732">Signal</keyword>
<evidence type="ECO:0000256" key="1">
    <source>
        <dbReference type="SAM" id="SignalP"/>
    </source>
</evidence>
<dbReference type="STRING" id="1192034.CAP_4114"/>
<protein>
    <submittedName>
        <fullName evidence="2">Uncharacterized protein</fullName>
    </submittedName>
</protein>
<dbReference type="Proteomes" id="UP000019678">
    <property type="component" value="Unassembled WGS sequence"/>
</dbReference>
<accession>A0A017TH83</accession>
<proteinExistence type="predicted"/>
<dbReference type="EMBL" id="ASRX01000003">
    <property type="protein sequence ID" value="EYF08584.1"/>
    <property type="molecule type" value="Genomic_DNA"/>
</dbReference>
<dbReference type="AlphaFoldDB" id="A0A017TH83"/>
<comment type="caution">
    <text evidence="2">The sequence shown here is derived from an EMBL/GenBank/DDBJ whole genome shotgun (WGS) entry which is preliminary data.</text>
</comment>
<organism evidence="2 3">
    <name type="scientific">Chondromyces apiculatus DSM 436</name>
    <dbReference type="NCBI Taxonomy" id="1192034"/>
    <lineage>
        <taxon>Bacteria</taxon>
        <taxon>Pseudomonadati</taxon>
        <taxon>Myxococcota</taxon>
        <taxon>Polyangia</taxon>
        <taxon>Polyangiales</taxon>
        <taxon>Polyangiaceae</taxon>
        <taxon>Chondromyces</taxon>
    </lineage>
</organism>
<evidence type="ECO:0000313" key="3">
    <source>
        <dbReference type="Proteomes" id="UP000019678"/>
    </source>
</evidence>
<feature type="signal peptide" evidence="1">
    <location>
        <begin position="1"/>
        <end position="27"/>
    </location>
</feature>
<evidence type="ECO:0000313" key="2">
    <source>
        <dbReference type="EMBL" id="EYF08584.1"/>
    </source>
</evidence>
<name>A0A017TH83_9BACT</name>
<sequence>MACFTRAFVALLALLALLGALGCGAPAAPPAAGGKPGVTGATALRVLADTMEGRALLDNDSRLAGSAGAGPLQLLGVDVAVEGDRVGGFIEVPQAECVLVIARASPTVGDLDLAAYDDDGSTFSTDEAPDPKATILVCPPHPRRLYVVARVTAGSGVVAVGVQSVEARAAEAVAQAVGARGRPGEGSGIASSWPGLEGKLRAHRAGIGGRWDDVRWLALPVGSIAPARVSFVVDAGRCLDVLVVPSDEVGTLEVVAEDAGGRIVARARELGQDRGFVLCAGERAEVSLALRARGAGGLCAVMAGRSEVGTEGEIEGTFPIARVTETRALTVVRGVHDRAMEGRGFGAPRASTGTAKLGSRSSVAVELPAGCARIDVLAGKPLGEFLAELWNEQGELLVAERAGAAATLYGCGAGGQGRIDVESLARPGPFGVVVRKDPAAPQVLVKHPTAAARLMSRLIAGEGGSAGGGAGEGVRGAAGSAAGAQVVTLEEARLATVPLTVPVRSCSEVIVALDRQGAGLDLRLVEGGGTGDAKGGTGEGREAREARVARGRYVVSDRRCAGNAPMQGAVELRLGAGKGEALVLVRKVEGP</sequence>
<dbReference type="PROSITE" id="PS51257">
    <property type="entry name" value="PROKAR_LIPOPROTEIN"/>
    <property type="match status" value="1"/>
</dbReference>